<feature type="signal peptide" evidence="1">
    <location>
        <begin position="1"/>
        <end position="23"/>
    </location>
</feature>
<evidence type="ECO:0000313" key="4">
    <source>
        <dbReference type="Proteomes" id="UP000520291"/>
    </source>
</evidence>
<dbReference type="EMBL" id="JABAGL010000012">
    <property type="protein sequence ID" value="NME86382.1"/>
    <property type="molecule type" value="Genomic_DNA"/>
</dbReference>
<feature type="domain" description="DUF6562" evidence="2">
    <location>
        <begin position="60"/>
        <end position="191"/>
    </location>
</feature>
<dbReference type="Pfam" id="PF20200">
    <property type="entry name" value="DUF6562"/>
    <property type="match status" value="1"/>
</dbReference>
<evidence type="ECO:0000256" key="1">
    <source>
        <dbReference type="SAM" id="SignalP"/>
    </source>
</evidence>
<organism evidence="3 4">
    <name type="scientific">Bacteroides eggerthii</name>
    <dbReference type="NCBI Taxonomy" id="28111"/>
    <lineage>
        <taxon>Bacteria</taxon>
        <taxon>Pseudomonadati</taxon>
        <taxon>Bacteroidota</taxon>
        <taxon>Bacteroidia</taxon>
        <taxon>Bacteroidales</taxon>
        <taxon>Bacteroidaceae</taxon>
        <taxon>Bacteroides</taxon>
    </lineage>
</organism>
<accession>A0A7X9SC55</accession>
<gene>
    <name evidence="3" type="ORF">HF841_10185</name>
</gene>
<proteinExistence type="predicted"/>
<evidence type="ECO:0000259" key="2">
    <source>
        <dbReference type="Pfam" id="PF20200"/>
    </source>
</evidence>
<dbReference type="SUPFAM" id="SSF51445">
    <property type="entry name" value="(Trans)glycosidases"/>
    <property type="match status" value="1"/>
</dbReference>
<feature type="chain" id="PRO_5030981556" description="DUF6562 domain-containing protein" evidence="1">
    <location>
        <begin position="24"/>
        <end position="780"/>
    </location>
</feature>
<dbReference type="Proteomes" id="UP000520291">
    <property type="component" value="Unassembled WGS sequence"/>
</dbReference>
<dbReference type="InterPro" id="IPR017853">
    <property type="entry name" value="GH"/>
</dbReference>
<dbReference type="Gene3D" id="3.20.20.80">
    <property type="entry name" value="Glycosidases"/>
    <property type="match status" value="1"/>
</dbReference>
<keyword evidence="1" id="KW-0732">Signal</keyword>
<dbReference type="AlphaFoldDB" id="A0A7X9SC55"/>
<dbReference type="PROSITE" id="PS51257">
    <property type="entry name" value="PROKAR_LIPOPROTEIN"/>
    <property type="match status" value="1"/>
</dbReference>
<sequence length="780" mass="86280">MMMNRNKVIMWCMLALSFFSACTTQQEEEFEAAVNTDEVKIMPKITDVLLDPISTRAGGRVALRFVMEAWQLDADNTTKMVVRRELKTENTYGATFTFEVEPGEYRLLLWADYIDAGAVADVNGYYADKYYNTKESATLYQGLKAVTINSAAYEINTEFRDAFYASCDFVKETGKGLLMDKQILERAMAKLILTERSEQAFKASKSLSVAYTVPSVFSVEKGKQTGADVYNVSYTDLPLVGDYDEKRGYTLCYDYLFASKAGYTLGSISLKGKNANNVEYTNNTVATKAITIKQNTPTVVKGTNMLISSENENPAFTNFTVSLSNNKKTLSKLFGGFNGRSSEGPQWTVKSFTDMVNWMSPSIVRYPGGTLANSWDWSEGGVMGKEIKNSYLIGDLVSGLKKGENTKDTKIVYVMNMVHPTPATGFSQETDDTKLRSDEVLQAKIADALAALKEFKDKGNLPVAVELGNELYFNKAEHYGIYTANPEQYLKHAPVIAAKIKEMYPEMKVILCTSKGGEKQSSSRDAWNSAILNALETSAEFSKNVDGIVQHHYIKKEVGSQAVISDAVTAENMIAEGFKYVKSVQTDYERVPEGKKLWITEYGLEEAGNALCGRWVTGLEYLAMSMSWINWADKVETIQLQHITLKPGVLTAELTKLSSVGVVYGELLRAIKGATIATQISVSASDVANADAAAKLYGWQFTNETGKKVVLLLNSASTSKTEIDFSGIFSSGGNVKVTQYWSDIPYENNVSMGRGIEKEETTDVSRHTARPFSLSVFTLE</sequence>
<comment type="caution">
    <text evidence="3">The sequence shown here is derived from an EMBL/GenBank/DDBJ whole genome shotgun (WGS) entry which is preliminary data.</text>
</comment>
<name>A0A7X9SC55_9BACE</name>
<evidence type="ECO:0000313" key="3">
    <source>
        <dbReference type="EMBL" id="NME86382.1"/>
    </source>
</evidence>
<dbReference type="InterPro" id="IPR046692">
    <property type="entry name" value="DUF6562"/>
</dbReference>
<protein>
    <recommendedName>
        <fullName evidence="2">DUF6562 domain-containing protein</fullName>
    </recommendedName>
</protein>
<dbReference type="RefSeq" id="WP_168947675.1">
    <property type="nucleotide sequence ID" value="NZ_JABAGL010000012.1"/>
</dbReference>
<reference evidence="3 4" key="1">
    <citation type="submission" date="2020-04" db="EMBL/GenBank/DDBJ databases">
        <authorList>
            <person name="Hitch T.C.A."/>
            <person name="Wylensek D."/>
            <person name="Clavel T."/>
        </authorList>
    </citation>
    <scope>NUCLEOTIDE SEQUENCE [LARGE SCALE GENOMIC DNA]</scope>
    <source>
        <strain evidence="3 4">WCA3-601-WT-5E</strain>
    </source>
</reference>